<dbReference type="EMBL" id="NCVQ01000004">
    <property type="protein sequence ID" value="PWZ32679.1"/>
    <property type="molecule type" value="Genomic_DNA"/>
</dbReference>
<proteinExistence type="predicted"/>
<accession>A0A3L6FHU6</accession>
<name>A0A3L6FHU6_MAIZE</name>
<evidence type="ECO:0000256" key="1">
    <source>
        <dbReference type="SAM" id="MobiDB-lite"/>
    </source>
</evidence>
<comment type="caution">
    <text evidence="2">The sequence shown here is derived from an EMBL/GenBank/DDBJ whole genome shotgun (WGS) entry which is preliminary data.</text>
</comment>
<sequence>MRGTSATVLTVQCTGMGHAGSAPPRTRAYPIPPPLPDLRVDETPEYPIGYPRSTDKIDRQMLQVKLFR</sequence>
<dbReference type="AlphaFoldDB" id="A0A3L6FHU6"/>
<protein>
    <submittedName>
        <fullName evidence="2">Uncharacterized protein</fullName>
    </submittedName>
</protein>
<feature type="region of interest" description="Disordered" evidence="1">
    <location>
        <begin position="15"/>
        <end position="54"/>
    </location>
</feature>
<reference evidence="2" key="1">
    <citation type="journal article" date="2018" name="Nat. Genet.">
        <title>Extensive intraspecific gene order and gene structural variations between Mo17 and other maize genomes.</title>
        <authorList>
            <person name="Sun S."/>
            <person name="Zhou Y."/>
            <person name="Chen J."/>
            <person name="Shi J."/>
            <person name="Zhao H."/>
            <person name="Zhao H."/>
            <person name="Song W."/>
            <person name="Zhang M."/>
            <person name="Cui Y."/>
            <person name="Dong X."/>
            <person name="Liu H."/>
            <person name="Ma X."/>
            <person name="Jiao Y."/>
            <person name="Wang B."/>
            <person name="Wei X."/>
            <person name="Stein J.C."/>
            <person name="Glaubitz J.C."/>
            <person name="Lu F."/>
            <person name="Yu G."/>
            <person name="Liang C."/>
            <person name="Fengler K."/>
            <person name="Li B."/>
            <person name="Rafalski A."/>
            <person name="Schnable P.S."/>
            <person name="Ware D.H."/>
            <person name="Buckler E.S."/>
            <person name="Lai J."/>
        </authorList>
    </citation>
    <scope>NUCLEOTIDE SEQUENCE [LARGE SCALE GENOMIC DNA]</scope>
    <source>
        <tissue evidence="2">Seedling</tissue>
    </source>
</reference>
<gene>
    <name evidence="2" type="ORF">Zm00014a_018023</name>
</gene>
<dbReference type="Proteomes" id="UP000251960">
    <property type="component" value="Chromosome 3"/>
</dbReference>
<organism evidence="2">
    <name type="scientific">Zea mays</name>
    <name type="common">Maize</name>
    <dbReference type="NCBI Taxonomy" id="4577"/>
    <lineage>
        <taxon>Eukaryota</taxon>
        <taxon>Viridiplantae</taxon>
        <taxon>Streptophyta</taxon>
        <taxon>Embryophyta</taxon>
        <taxon>Tracheophyta</taxon>
        <taxon>Spermatophyta</taxon>
        <taxon>Magnoliopsida</taxon>
        <taxon>Liliopsida</taxon>
        <taxon>Poales</taxon>
        <taxon>Poaceae</taxon>
        <taxon>PACMAD clade</taxon>
        <taxon>Panicoideae</taxon>
        <taxon>Andropogonodae</taxon>
        <taxon>Andropogoneae</taxon>
        <taxon>Tripsacinae</taxon>
        <taxon>Zea</taxon>
    </lineage>
</organism>
<evidence type="ECO:0000313" key="2">
    <source>
        <dbReference type="EMBL" id="PWZ32679.1"/>
    </source>
</evidence>